<evidence type="ECO:0000313" key="3">
    <source>
        <dbReference type="Proteomes" id="UP000626092"/>
    </source>
</evidence>
<sequence length="116" mass="12714">MNGVEKVGDGGGDRGVRAPVTSVADGNGGVGIVSTISTILWAQNDFMIRFPSKSPSLENAETKRGRVVVCVAVESVYQRDKKRERERGSRRRRLELGCWVLLICLGPWLADLPELC</sequence>
<protein>
    <submittedName>
        <fullName evidence="2">Uncharacterized protein</fullName>
    </submittedName>
</protein>
<dbReference type="EMBL" id="WJXA01000005">
    <property type="protein sequence ID" value="KAF7142705.1"/>
    <property type="molecule type" value="Genomic_DNA"/>
</dbReference>
<keyword evidence="3" id="KW-1185">Reference proteome</keyword>
<dbReference type="Proteomes" id="UP000626092">
    <property type="component" value="Unassembled WGS sequence"/>
</dbReference>
<accession>A0A834LPI9</accession>
<name>A0A834LPI9_RHOSS</name>
<dbReference type="OrthoDB" id="10524221at2759"/>
<gene>
    <name evidence="2" type="ORF">RHSIM_Rhsim05G0029100</name>
</gene>
<feature type="compositionally biased region" description="Basic and acidic residues" evidence="1">
    <location>
        <begin position="1"/>
        <end position="16"/>
    </location>
</feature>
<feature type="region of interest" description="Disordered" evidence="1">
    <location>
        <begin position="1"/>
        <end position="20"/>
    </location>
</feature>
<dbReference type="AlphaFoldDB" id="A0A834LPI9"/>
<reference evidence="2" key="1">
    <citation type="submission" date="2019-11" db="EMBL/GenBank/DDBJ databases">
        <authorList>
            <person name="Liu Y."/>
            <person name="Hou J."/>
            <person name="Li T.-Q."/>
            <person name="Guan C.-H."/>
            <person name="Wu X."/>
            <person name="Wu H.-Z."/>
            <person name="Ling F."/>
            <person name="Zhang R."/>
            <person name="Shi X.-G."/>
            <person name="Ren J.-P."/>
            <person name="Chen E.-F."/>
            <person name="Sun J.-M."/>
        </authorList>
    </citation>
    <scope>NUCLEOTIDE SEQUENCE</scope>
    <source>
        <strain evidence="2">Adult_tree_wgs_1</strain>
        <tissue evidence="2">Leaves</tissue>
    </source>
</reference>
<comment type="caution">
    <text evidence="2">The sequence shown here is derived from an EMBL/GenBank/DDBJ whole genome shotgun (WGS) entry which is preliminary data.</text>
</comment>
<evidence type="ECO:0000256" key="1">
    <source>
        <dbReference type="SAM" id="MobiDB-lite"/>
    </source>
</evidence>
<evidence type="ECO:0000313" key="2">
    <source>
        <dbReference type="EMBL" id="KAF7142705.1"/>
    </source>
</evidence>
<proteinExistence type="predicted"/>
<organism evidence="2 3">
    <name type="scientific">Rhododendron simsii</name>
    <name type="common">Sims's rhododendron</name>
    <dbReference type="NCBI Taxonomy" id="118357"/>
    <lineage>
        <taxon>Eukaryota</taxon>
        <taxon>Viridiplantae</taxon>
        <taxon>Streptophyta</taxon>
        <taxon>Embryophyta</taxon>
        <taxon>Tracheophyta</taxon>
        <taxon>Spermatophyta</taxon>
        <taxon>Magnoliopsida</taxon>
        <taxon>eudicotyledons</taxon>
        <taxon>Gunneridae</taxon>
        <taxon>Pentapetalae</taxon>
        <taxon>asterids</taxon>
        <taxon>Ericales</taxon>
        <taxon>Ericaceae</taxon>
        <taxon>Ericoideae</taxon>
        <taxon>Rhodoreae</taxon>
        <taxon>Rhododendron</taxon>
    </lineage>
</organism>